<keyword evidence="4" id="KW-1185">Reference proteome</keyword>
<protein>
    <recommendedName>
        <fullName evidence="2">DUF8052 domain-containing protein</fullName>
    </recommendedName>
</protein>
<evidence type="ECO:0000313" key="3">
    <source>
        <dbReference type="EMBL" id="EIC02113.1"/>
    </source>
</evidence>
<gene>
    <name evidence="3" type="ORF">TresaDRAFT_1449</name>
</gene>
<dbReference type="EMBL" id="AGRW01000043">
    <property type="protein sequence ID" value="EIC02113.1"/>
    <property type="molecule type" value="Genomic_DNA"/>
</dbReference>
<feature type="compositionally biased region" description="Basic and acidic residues" evidence="1">
    <location>
        <begin position="18"/>
        <end position="30"/>
    </location>
</feature>
<evidence type="ECO:0000256" key="1">
    <source>
        <dbReference type="SAM" id="MobiDB-lite"/>
    </source>
</evidence>
<proteinExistence type="predicted"/>
<dbReference type="STRING" id="907348.TresaDRAFT_1449"/>
<dbReference type="PATRIC" id="fig|907348.3.peg.1229"/>
<sequence>MMLSKSGAVPAESGGGRTKSESEMRDEIQESRSNGAVLGRILRSFGSYYDVRTEGAFHPFDAEAEFHSHDEQFVLVRSARISETESNEYAFFRSLPSLDEQTLKFLCESAWREGLSRVRPHFSHRNSDVALVVVADKVEEGAFALARRMSFSKSYFFLLKGWSDFRLAVIESSTGRTSSNRRGRDLAASISKQ</sequence>
<feature type="domain" description="DUF8052" evidence="2">
    <location>
        <begin position="37"/>
        <end position="190"/>
    </location>
</feature>
<name>H7EK26_9SPIR</name>
<feature type="region of interest" description="Disordered" evidence="1">
    <location>
        <begin position="1"/>
        <end position="30"/>
    </location>
</feature>
<evidence type="ECO:0000259" key="2">
    <source>
        <dbReference type="Pfam" id="PF26226"/>
    </source>
</evidence>
<dbReference type="Pfam" id="PF26226">
    <property type="entry name" value="DUF8052"/>
    <property type="match status" value="1"/>
</dbReference>
<comment type="caution">
    <text evidence="3">The sequence shown here is derived from an EMBL/GenBank/DDBJ whole genome shotgun (WGS) entry which is preliminary data.</text>
</comment>
<accession>H7EK26</accession>
<reference evidence="3 4" key="1">
    <citation type="submission" date="2011-09" db="EMBL/GenBank/DDBJ databases">
        <title>The draft genome of Treponema saccharophilum DSM 2985.</title>
        <authorList>
            <consortium name="US DOE Joint Genome Institute (JGI-PGF)"/>
            <person name="Lucas S."/>
            <person name="Copeland A."/>
            <person name="Lapidus A."/>
            <person name="Glavina del Rio T."/>
            <person name="Dalin E."/>
            <person name="Tice H."/>
            <person name="Bruce D."/>
            <person name="Goodwin L."/>
            <person name="Pitluck S."/>
            <person name="Peters L."/>
            <person name="Kyrpides N."/>
            <person name="Mavromatis K."/>
            <person name="Ivanova N."/>
            <person name="Markowitz V."/>
            <person name="Cheng J.-F."/>
            <person name="Hugenholtz P."/>
            <person name="Woyke T."/>
            <person name="Wu D."/>
            <person name="Gronow S."/>
            <person name="Wellnitz S."/>
            <person name="Brambilla E."/>
            <person name="Klenk H.-P."/>
            <person name="Eisen J.A."/>
        </authorList>
    </citation>
    <scope>NUCLEOTIDE SEQUENCE [LARGE SCALE GENOMIC DNA]</scope>
    <source>
        <strain evidence="3 4">DSM 2985</strain>
    </source>
</reference>
<dbReference type="AlphaFoldDB" id="H7EK26"/>
<dbReference type="InterPro" id="IPR058365">
    <property type="entry name" value="DUF8052"/>
</dbReference>
<dbReference type="eggNOG" id="ENOG50333XW">
    <property type="taxonomic scope" value="Bacteria"/>
</dbReference>
<evidence type="ECO:0000313" key="4">
    <source>
        <dbReference type="Proteomes" id="UP000003571"/>
    </source>
</evidence>
<dbReference type="Proteomes" id="UP000003571">
    <property type="component" value="Unassembled WGS sequence"/>
</dbReference>
<organism evidence="3 4">
    <name type="scientific">Treponema saccharophilum DSM 2985</name>
    <dbReference type="NCBI Taxonomy" id="907348"/>
    <lineage>
        <taxon>Bacteria</taxon>
        <taxon>Pseudomonadati</taxon>
        <taxon>Spirochaetota</taxon>
        <taxon>Spirochaetia</taxon>
        <taxon>Spirochaetales</taxon>
        <taxon>Treponemataceae</taxon>
        <taxon>Treponema</taxon>
    </lineage>
</organism>